<feature type="compositionally biased region" description="Low complexity" evidence="1">
    <location>
        <begin position="65"/>
        <end position="79"/>
    </location>
</feature>
<evidence type="ECO:0000313" key="3">
    <source>
        <dbReference type="Proteomes" id="UP000314294"/>
    </source>
</evidence>
<gene>
    <name evidence="2" type="ORF">EYF80_032517</name>
</gene>
<comment type="caution">
    <text evidence="2">The sequence shown here is derived from an EMBL/GenBank/DDBJ whole genome shotgun (WGS) entry which is preliminary data.</text>
</comment>
<protein>
    <submittedName>
        <fullName evidence="2">Uncharacterized protein</fullName>
    </submittedName>
</protein>
<reference evidence="2 3" key="1">
    <citation type="submission" date="2019-03" db="EMBL/GenBank/DDBJ databases">
        <title>First draft genome of Liparis tanakae, snailfish: a comprehensive survey of snailfish specific genes.</title>
        <authorList>
            <person name="Kim W."/>
            <person name="Song I."/>
            <person name="Jeong J.-H."/>
            <person name="Kim D."/>
            <person name="Kim S."/>
            <person name="Ryu S."/>
            <person name="Song J.Y."/>
            <person name="Lee S.K."/>
        </authorList>
    </citation>
    <scope>NUCLEOTIDE SEQUENCE [LARGE SCALE GENOMIC DNA]</scope>
    <source>
        <tissue evidence="2">Muscle</tissue>
    </source>
</reference>
<name>A0A4Z2GUI0_9TELE</name>
<sequence>MSVCSRGTKEEEESWRKEGRLKSGLMTAPAEMENLIPRAPESAGLVQLCGVLGKTGCGLTSSMHPSSTAAASQPASQPAGRPTFATLPHTLYGELGLAVLVTELRWAVCTEPHEGSEALVRGQGPAERPALVLLQLRGRSADPGGTGEKRDEVLGEARRTGPDEDIRVMKGGPEKYCRLETTGNYNRQYFALPILLRMHGPFVYIVSI</sequence>
<evidence type="ECO:0000313" key="2">
    <source>
        <dbReference type="EMBL" id="TNN57258.1"/>
    </source>
</evidence>
<accession>A0A4Z2GUI0</accession>
<feature type="compositionally biased region" description="Basic and acidic residues" evidence="1">
    <location>
        <begin position="147"/>
        <end position="161"/>
    </location>
</feature>
<organism evidence="2 3">
    <name type="scientific">Liparis tanakae</name>
    <name type="common">Tanaka's snailfish</name>
    <dbReference type="NCBI Taxonomy" id="230148"/>
    <lineage>
        <taxon>Eukaryota</taxon>
        <taxon>Metazoa</taxon>
        <taxon>Chordata</taxon>
        <taxon>Craniata</taxon>
        <taxon>Vertebrata</taxon>
        <taxon>Euteleostomi</taxon>
        <taxon>Actinopterygii</taxon>
        <taxon>Neopterygii</taxon>
        <taxon>Teleostei</taxon>
        <taxon>Neoteleostei</taxon>
        <taxon>Acanthomorphata</taxon>
        <taxon>Eupercaria</taxon>
        <taxon>Perciformes</taxon>
        <taxon>Cottioidei</taxon>
        <taxon>Cottales</taxon>
        <taxon>Liparidae</taxon>
        <taxon>Liparis</taxon>
    </lineage>
</organism>
<evidence type="ECO:0000256" key="1">
    <source>
        <dbReference type="SAM" id="MobiDB-lite"/>
    </source>
</evidence>
<feature type="region of interest" description="Disordered" evidence="1">
    <location>
        <begin position="139"/>
        <end position="161"/>
    </location>
</feature>
<dbReference type="Proteomes" id="UP000314294">
    <property type="component" value="Unassembled WGS sequence"/>
</dbReference>
<dbReference type="EMBL" id="SRLO01000409">
    <property type="protein sequence ID" value="TNN57258.1"/>
    <property type="molecule type" value="Genomic_DNA"/>
</dbReference>
<feature type="region of interest" description="Disordered" evidence="1">
    <location>
        <begin position="62"/>
        <end position="81"/>
    </location>
</feature>
<keyword evidence="3" id="KW-1185">Reference proteome</keyword>
<proteinExistence type="predicted"/>
<dbReference type="AlphaFoldDB" id="A0A4Z2GUI0"/>